<evidence type="ECO:0000256" key="1">
    <source>
        <dbReference type="SAM" id="MobiDB-lite"/>
    </source>
</evidence>
<accession>A0A9P6UNH2</accession>
<proteinExistence type="predicted"/>
<feature type="compositionally biased region" description="Basic and acidic residues" evidence="1">
    <location>
        <begin position="36"/>
        <end position="46"/>
    </location>
</feature>
<feature type="compositionally biased region" description="Low complexity" evidence="1">
    <location>
        <begin position="360"/>
        <end position="373"/>
    </location>
</feature>
<feature type="compositionally biased region" description="Low complexity" evidence="1">
    <location>
        <begin position="401"/>
        <end position="414"/>
    </location>
</feature>
<dbReference type="EMBL" id="JAAAIN010000473">
    <property type="protein sequence ID" value="KAG0314045.1"/>
    <property type="molecule type" value="Genomic_DNA"/>
</dbReference>
<feature type="compositionally biased region" description="Low complexity" evidence="1">
    <location>
        <begin position="452"/>
        <end position="465"/>
    </location>
</feature>
<organism evidence="2 3">
    <name type="scientific">Linnemannia gamsii</name>
    <dbReference type="NCBI Taxonomy" id="64522"/>
    <lineage>
        <taxon>Eukaryota</taxon>
        <taxon>Fungi</taxon>
        <taxon>Fungi incertae sedis</taxon>
        <taxon>Mucoromycota</taxon>
        <taxon>Mortierellomycotina</taxon>
        <taxon>Mortierellomycetes</taxon>
        <taxon>Mortierellales</taxon>
        <taxon>Mortierellaceae</taxon>
        <taxon>Linnemannia</taxon>
    </lineage>
</organism>
<sequence>MIHLQEQLKQLAQSLVSVLDSHSTHVFSQSGGGREGGLDHEYQEASRRKHELRSMAMSALETCAGISSTPLSISTTATTPRSSQHSNKSTHNDSHDDDENDGSRGGNNMNRYGLFTPEATPVSTPVITAVTHQHHPEQQLISPRGSLHSVSTTSSSKTFTCSDDHSHGHSSGTGSGSSGITGLSALTLPGTIISDLEQQQRQFQEHQQEEEEEEESARNNTRDDANNSNCGSHNNDPQLLQGTVSHLSSCRLSFPPLSNSSTSSSSFPSPSPTAAAANTPTLTGTPTTRNARALQTIPPLSTTTTTVRPTSGKKSKNPFLAMFGKSSSSSPTSPSQGSVRLGGVSEIYSQHLPSSNAHKNSSSSSSNSNGSRSGRNEMDEVKKSGDEESSEKKKRRTSWFKSATTTSTAVVKTTNSRGRANTMFAAFPSSSSGSHAEGQDTRRINNNYHRGSTSPASTATVAATSGPESLGSR</sequence>
<protein>
    <submittedName>
        <fullName evidence="2">Uncharacterized protein</fullName>
    </submittedName>
</protein>
<feature type="compositionally biased region" description="Polar residues" evidence="1">
    <location>
        <begin position="70"/>
        <end position="89"/>
    </location>
</feature>
<feature type="compositionally biased region" description="Polar residues" evidence="1">
    <location>
        <begin position="226"/>
        <end position="240"/>
    </location>
</feature>
<feature type="region of interest" description="Disordered" evidence="1">
    <location>
        <begin position="132"/>
        <end position="183"/>
    </location>
</feature>
<comment type="caution">
    <text evidence="2">The sequence shown here is derived from an EMBL/GenBank/DDBJ whole genome shotgun (WGS) entry which is preliminary data.</text>
</comment>
<feature type="compositionally biased region" description="Low complexity" evidence="1">
    <location>
        <begin position="296"/>
        <end position="310"/>
    </location>
</feature>
<feature type="non-terminal residue" evidence="2">
    <location>
        <position position="473"/>
    </location>
</feature>
<dbReference type="Proteomes" id="UP000823405">
    <property type="component" value="Unassembled WGS sequence"/>
</dbReference>
<dbReference type="OrthoDB" id="2448801at2759"/>
<name>A0A9P6UNH2_9FUNG</name>
<feature type="compositionally biased region" description="Basic and acidic residues" evidence="1">
    <location>
        <begin position="374"/>
        <end position="386"/>
    </location>
</feature>
<evidence type="ECO:0000313" key="2">
    <source>
        <dbReference type="EMBL" id="KAG0314045.1"/>
    </source>
</evidence>
<feature type="region of interest" description="Disordered" evidence="1">
    <location>
        <begin position="70"/>
        <end position="119"/>
    </location>
</feature>
<feature type="region of interest" description="Disordered" evidence="1">
    <location>
        <begin position="26"/>
        <end position="49"/>
    </location>
</feature>
<dbReference type="AlphaFoldDB" id="A0A9P6UNH2"/>
<feature type="compositionally biased region" description="Low complexity" evidence="1">
    <location>
        <begin position="326"/>
        <end position="335"/>
    </location>
</feature>
<feature type="region of interest" description="Disordered" evidence="1">
    <location>
        <begin position="353"/>
        <end position="473"/>
    </location>
</feature>
<evidence type="ECO:0000313" key="3">
    <source>
        <dbReference type="Proteomes" id="UP000823405"/>
    </source>
</evidence>
<keyword evidence="3" id="KW-1185">Reference proteome</keyword>
<feature type="compositionally biased region" description="Basic and acidic residues" evidence="1">
    <location>
        <begin position="216"/>
        <end position="225"/>
    </location>
</feature>
<gene>
    <name evidence="2" type="ORF">BGZ97_009692</name>
</gene>
<feature type="region of interest" description="Disordered" evidence="1">
    <location>
        <begin position="256"/>
        <end position="340"/>
    </location>
</feature>
<feature type="compositionally biased region" description="Low complexity" evidence="1">
    <location>
        <begin position="256"/>
        <end position="288"/>
    </location>
</feature>
<feature type="compositionally biased region" description="Low complexity" evidence="1">
    <location>
        <begin position="146"/>
        <end position="161"/>
    </location>
</feature>
<reference evidence="2" key="1">
    <citation type="journal article" date="2020" name="Fungal Divers.">
        <title>Resolving the Mortierellaceae phylogeny through synthesis of multi-gene phylogenetics and phylogenomics.</title>
        <authorList>
            <person name="Vandepol N."/>
            <person name="Liber J."/>
            <person name="Desiro A."/>
            <person name="Na H."/>
            <person name="Kennedy M."/>
            <person name="Barry K."/>
            <person name="Grigoriev I.V."/>
            <person name="Miller A.N."/>
            <person name="O'Donnell K."/>
            <person name="Stajich J.E."/>
            <person name="Bonito G."/>
        </authorList>
    </citation>
    <scope>NUCLEOTIDE SEQUENCE</scope>
    <source>
        <strain evidence="2">NVP60</strain>
    </source>
</reference>
<feature type="region of interest" description="Disordered" evidence="1">
    <location>
        <begin position="199"/>
        <end position="240"/>
    </location>
</feature>